<dbReference type="FunFam" id="2.160.10.10:FF:000008">
    <property type="entry name" value="Maltose O-acetyltransferase"/>
    <property type="match status" value="1"/>
</dbReference>
<evidence type="ECO:0000256" key="2">
    <source>
        <dbReference type="ARBA" id="ARBA00022679"/>
    </source>
</evidence>
<name>A0A7G3ZJK8_9SACH</name>
<keyword evidence="8" id="KW-1185">Reference proteome</keyword>
<dbReference type="CDD" id="cd03357">
    <property type="entry name" value="LbH_MAT_GAT"/>
    <property type="match status" value="1"/>
</dbReference>
<gene>
    <name evidence="7" type="ORF">HG536_0F00180</name>
</gene>
<dbReference type="GeneID" id="59326909"/>
<proteinExistence type="inferred from homology"/>
<organism evidence="7 8">
    <name type="scientific">Torulaspora globosa</name>
    <dbReference type="NCBI Taxonomy" id="48254"/>
    <lineage>
        <taxon>Eukaryota</taxon>
        <taxon>Fungi</taxon>
        <taxon>Dikarya</taxon>
        <taxon>Ascomycota</taxon>
        <taxon>Saccharomycotina</taxon>
        <taxon>Saccharomycetes</taxon>
        <taxon>Saccharomycetales</taxon>
        <taxon>Saccharomycetaceae</taxon>
        <taxon>Torulaspora</taxon>
    </lineage>
</organism>
<dbReference type="InterPro" id="IPR018357">
    <property type="entry name" value="Hexapep_transf_CS"/>
</dbReference>
<dbReference type="Gene3D" id="2.160.10.10">
    <property type="entry name" value="Hexapeptide repeat proteins"/>
    <property type="match status" value="1"/>
</dbReference>
<dbReference type="Pfam" id="PF12464">
    <property type="entry name" value="Mac"/>
    <property type="match status" value="1"/>
</dbReference>
<keyword evidence="3" id="KW-0677">Repeat</keyword>
<accession>A0A7G3ZJK8</accession>
<dbReference type="OrthoDB" id="25818at2759"/>
<protein>
    <recommendedName>
        <fullName evidence="5">Acetyltransferase</fullName>
        <ecNumber evidence="5">2.3.1.-</ecNumber>
    </recommendedName>
</protein>
<dbReference type="Proteomes" id="UP000515788">
    <property type="component" value="Chromosome 6"/>
</dbReference>
<dbReference type="EC" id="2.3.1.-" evidence="5"/>
<feature type="domain" description="Maltose/galactoside acetyltransferase" evidence="6">
    <location>
        <begin position="4"/>
        <end position="58"/>
    </location>
</feature>
<dbReference type="EMBL" id="CP059251">
    <property type="protein sequence ID" value="QLL33694.1"/>
    <property type="molecule type" value="Genomic_DNA"/>
</dbReference>
<dbReference type="InterPro" id="IPR039369">
    <property type="entry name" value="LacA-like"/>
</dbReference>
<dbReference type="InterPro" id="IPR024688">
    <property type="entry name" value="Mac_dom"/>
</dbReference>
<dbReference type="KEGG" id="tgb:HG536_0F00180"/>
<dbReference type="PANTHER" id="PTHR43017">
    <property type="entry name" value="GALACTOSIDE O-ACETYLTRANSFERASE"/>
    <property type="match status" value="1"/>
</dbReference>
<dbReference type="GO" id="GO:0008870">
    <property type="term" value="F:galactoside O-acetyltransferase activity"/>
    <property type="evidence" value="ECO:0007669"/>
    <property type="project" value="TreeGrafter"/>
</dbReference>
<dbReference type="InterPro" id="IPR011004">
    <property type="entry name" value="Trimer_LpxA-like_sf"/>
</dbReference>
<sequence>MDELKKVVPGELYNPALPEIAALRIKAQAKCLELNQTHPGLTTERELLLRGLVGSCGENFTFDSPFFCDYGVNIHLGENFYANYNLVILDCAEVRFGDNVKLGPNVGIYTAGHPIGPIKRKEGLEFALPVKIGHNVWIGGGVSVLPGVTIGDNAVIGAGSTVTRDVPPNVIAGGVPCRVIRKITEEDEKTLLFTKR</sequence>
<dbReference type="RefSeq" id="XP_037140368.1">
    <property type="nucleotide sequence ID" value="XM_037284472.1"/>
</dbReference>
<evidence type="ECO:0000259" key="6">
    <source>
        <dbReference type="SMART" id="SM01266"/>
    </source>
</evidence>
<comment type="similarity">
    <text evidence="1 5">Belongs to the transferase hexapeptide repeat family.</text>
</comment>
<dbReference type="SMART" id="SM01266">
    <property type="entry name" value="Mac"/>
    <property type="match status" value="1"/>
</dbReference>
<evidence type="ECO:0000313" key="8">
    <source>
        <dbReference type="Proteomes" id="UP000515788"/>
    </source>
</evidence>
<dbReference type="SUPFAM" id="SSF51161">
    <property type="entry name" value="Trimeric LpxA-like enzymes"/>
    <property type="match status" value="1"/>
</dbReference>
<keyword evidence="2 5" id="KW-0808">Transferase</keyword>
<evidence type="ECO:0000256" key="5">
    <source>
        <dbReference type="RuleBase" id="RU367021"/>
    </source>
</evidence>
<evidence type="ECO:0000256" key="3">
    <source>
        <dbReference type="ARBA" id="ARBA00022737"/>
    </source>
</evidence>
<reference evidence="7 8" key="1">
    <citation type="submission" date="2020-06" db="EMBL/GenBank/DDBJ databases">
        <title>The yeast mating-type switching endonuclease HO is a domesticated member of an unorthodox homing genetic element family.</title>
        <authorList>
            <person name="Coughlan A.Y."/>
            <person name="Lombardi L."/>
            <person name="Braun-Galleani S."/>
            <person name="Martos A.R."/>
            <person name="Galeote V."/>
            <person name="Bigey F."/>
            <person name="Dequin S."/>
            <person name="Byrne K.P."/>
            <person name="Wolfe K.H."/>
        </authorList>
    </citation>
    <scope>NUCLEOTIDE SEQUENCE [LARGE SCALE GENOMIC DNA]</scope>
    <source>
        <strain evidence="7 8">CBS764</strain>
    </source>
</reference>
<dbReference type="PROSITE" id="PS00101">
    <property type="entry name" value="HEXAPEP_TRANSFERASES"/>
    <property type="match status" value="1"/>
</dbReference>
<dbReference type="PANTHER" id="PTHR43017:SF1">
    <property type="entry name" value="ACETYLTRANSFERASE YJL218W-RELATED"/>
    <property type="match status" value="1"/>
</dbReference>
<dbReference type="Pfam" id="PF00132">
    <property type="entry name" value="Hexapep"/>
    <property type="match status" value="1"/>
</dbReference>
<keyword evidence="4 5" id="KW-0012">Acyltransferase</keyword>
<dbReference type="AlphaFoldDB" id="A0A7G3ZJK8"/>
<evidence type="ECO:0000256" key="1">
    <source>
        <dbReference type="ARBA" id="ARBA00007274"/>
    </source>
</evidence>
<evidence type="ECO:0000256" key="4">
    <source>
        <dbReference type="ARBA" id="ARBA00023315"/>
    </source>
</evidence>
<evidence type="ECO:0000313" key="7">
    <source>
        <dbReference type="EMBL" id="QLL33694.1"/>
    </source>
</evidence>
<dbReference type="InterPro" id="IPR001451">
    <property type="entry name" value="Hexapep"/>
</dbReference>